<dbReference type="PANTHER" id="PTHR12599">
    <property type="entry name" value="PTERIN-4-ALPHA-CARBINOLAMINE DEHYDRATASE"/>
    <property type="match status" value="1"/>
</dbReference>
<evidence type="ECO:0000256" key="5">
    <source>
        <dbReference type="ARBA" id="ARBA00023239"/>
    </source>
</evidence>
<dbReference type="Pfam" id="PF01329">
    <property type="entry name" value="Pterin_4a"/>
    <property type="match status" value="1"/>
</dbReference>
<evidence type="ECO:0000256" key="4">
    <source>
        <dbReference type="ARBA" id="ARBA00021735"/>
    </source>
</evidence>
<sequence length="120" mass="12730">MNDAAPRDNTQEPDAQAPDGLAEALAGLPDWRLRTDRLVASYRFRGAPPAVAFIGTVGALAEEQGHHPDLDWRYNTVHLATTTHDAGGRVTEKDLALARAVSAAAHDAGAKVVTEDRPGP</sequence>
<feature type="region of interest" description="Disordered" evidence="6">
    <location>
        <begin position="1"/>
        <end position="20"/>
    </location>
</feature>
<evidence type="ECO:0000313" key="8">
    <source>
        <dbReference type="Proteomes" id="UP001500752"/>
    </source>
</evidence>
<gene>
    <name evidence="7" type="ORF">GCM10023081_06960</name>
</gene>
<dbReference type="InterPro" id="IPR001533">
    <property type="entry name" value="Pterin_deHydtase"/>
</dbReference>
<dbReference type="RefSeq" id="WP_345148514.1">
    <property type="nucleotide sequence ID" value="NZ_BAABEO010000008.1"/>
</dbReference>
<keyword evidence="8" id="KW-1185">Reference proteome</keyword>
<organism evidence="7 8">
    <name type="scientific">Arthrobacter ginkgonis</name>
    <dbReference type="NCBI Taxonomy" id="1630594"/>
    <lineage>
        <taxon>Bacteria</taxon>
        <taxon>Bacillati</taxon>
        <taxon>Actinomycetota</taxon>
        <taxon>Actinomycetes</taxon>
        <taxon>Micrococcales</taxon>
        <taxon>Micrococcaceae</taxon>
        <taxon>Arthrobacter</taxon>
    </lineage>
</organism>
<dbReference type="NCBIfam" id="NF002017">
    <property type="entry name" value="PRK00823.1-2"/>
    <property type="match status" value="1"/>
</dbReference>
<evidence type="ECO:0000313" key="7">
    <source>
        <dbReference type="EMBL" id="GAA3671203.1"/>
    </source>
</evidence>
<name>A0ABP7BW39_9MICC</name>
<evidence type="ECO:0000256" key="6">
    <source>
        <dbReference type="SAM" id="MobiDB-lite"/>
    </source>
</evidence>
<evidence type="ECO:0000256" key="3">
    <source>
        <dbReference type="ARBA" id="ARBA00013252"/>
    </source>
</evidence>
<evidence type="ECO:0000256" key="1">
    <source>
        <dbReference type="ARBA" id="ARBA00001554"/>
    </source>
</evidence>
<reference evidence="8" key="1">
    <citation type="journal article" date="2019" name="Int. J. Syst. Evol. Microbiol.">
        <title>The Global Catalogue of Microorganisms (GCM) 10K type strain sequencing project: providing services to taxonomists for standard genome sequencing and annotation.</title>
        <authorList>
            <consortium name="The Broad Institute Genomics Platform"/>
            <consortium name="The Broad Institute Genome Sequencing Center for Infectious Disease"/>
            <person name="Wu L."/>
            <person name="Ma J."/>
        </authorList>
    </citation>
    <scope>NUCLEOTIDE SEQUENCE [LARGE SCALE GENOMIC DNA]</scope>
    <source>
        <strain evidence="8">JCM 30742</strain>
    </source>
</reference>
<proteinExistence type="inferred from homology"/>
<comment type="caution">
    <text evidence="7">The sequence shown here is derived from an EMBL/GenBank/DDBJ whole genome shotgun (WGS) entry which is preliminary data.</text>
</comment>
<protein>
    <recommendedName>
        <fullName evidence="4">Putative pterin-4-alpha-carbinolamine dehydratase</fullName>
        <ecNumber evidence="3">4.2.1.96</ecNumber>
    </recommendedName>
</protein>
<dbReference type="EMBL" id="BAABEO010000008">
    <property type="protein sequence ID" value="GAA3671203.1"/>
    <property type="molecule type" value="Genomic_DNA"/>
</dbReference>
<dbReference type="CDD" id="cd00488">
    <property type="entry name" value="PCD_DCoH"/>
    <property type="match status" value="1"/>
</dbReference>
<dbReference type="Gene3D" id="3.30.1360.20">
    <property type="entry name" value="Transcriptional coactivator/pterin dehydratase"/>
    <property type="match status" value="1"/>
</dbReference>
<dbReference type="SUPFAM" id="SSF55248">
    <property type="entry name" value="PCD-like"/>
    <property type="match status" value="1"/>
</dbReference>
<accession>A0ABP7BW39</accession>
<dbReference type="Proteomes" id="UP001500752">
    <property type="component" value="Unassembled WGS sequence"/>
</dbReference>
<comment type="catalytic activity">
    <reaction evidence="1">
        <text>(4aS,6R)-4a-hydroxy-L-erythro-5,6,7,8-tetrahydrobiopterin = (6R)-L-erythro-6,7-dihydrobiopterin + H2O</text>
        <dbReference type="Rhea" id="RHEA:11920"/>
        <dbReference type="ChEBI" id="CHEBI:15377"/>
        <dbReference type="ChEBI" id="CHEBI:15642"/>
        <dbReference type="ChEBI" id="CHEBI:43120"/>
        <dbReference type="EC" id="4.2.1.96"/>
    </reaction>
</comment>
<evidence type="ECO:0000256" key="2">
    <source>
        <dbReference type="ARBA" id="ARBA00006472"/>
    </source>
</evidence>
<feature type="compositionally biased region" description="Basic and acidic residues" evidence="6">
    <location>
        <begin position="1"/>
        <end position="10"/>
    </location>
</feature>
<keyword evidence="5" id="KW-0456">Lyase</keyword>
<dbReference type="InterPro" id="IPR036428">
    <property type="entry name" value="PCD_sf"/>
</dbReference>
<dbReference type="EC" id="4.2.1.96" evidence="3"/>
<dbReference type="PANTHER" id="PTHR12599:SF0">
    <property type="entry name" value="PTERIN-4-ALPHA-CARBINOLAMINE DEHYDRATASE"/>
    <property type="match status" value="1"/>
</dbReference>
<comment type="similarity">
    <text evidence="2">Belongs to the pterin-4-alpha-carbinolamine dehydratase family.</text>
</comment>